<feature type="transmembrane region" description="Helical" evidence="1">
    <location>
        <begin position="160"/>
        <end position="178"/>
    </location>
</feature>
<dbReference type="AlphaFoldDB" id="A0A0E9X9C0"/>
<proteinExistence type="predicted"/>
<dbReference type="EMBL" id="GBXM01009521">
    <property type="protein sequence ID" value="JAH99056.1"/>
    <property type="molecule type" value="Transcribed_RNA"/>
</dbReference>
<reference evidence="2" key="2">
    <citation type="journal article" date="2015" name="Fish Shellfish Immunol.">
        <title>Early steps in the European eel (Anguilla anguilla)-Vibrio vulnificus interaction in the gills: Role of the RtxA13 toxin.</title>
        <authorList>
            <person name="Callol A."/>
            <person name="Pajuelo D."/>
            <person name="Ebbesson L."/>
            <person name="Teles M."/>
            <person name="MacKenzie S."/>
            <person name="Amaro C."/>
        </authorList>
    </citation>
    <scope>NUCLEOTIDE SEQUENCE</scope>
</reference>
<name>A0A0E9X9C0_ANGAN</name>
<protein>
    <submittedName>
        <fullName evidence="2">Uncharacterized protein</fullName>
    </submittedName>
</protein>
<keyword evidence="1" id="KW-1133">Transmembrane helix</keyword>
<keyword evidence="1" id="KW-0812">Transmembrane</keyword>
<evidence type="ECO:0000313" key="2">
    <source>
        <dbReference type="EMBL" id="JAH99056.1"/>
    </source>
</evidence>
<organism evidence="2">
    <name type="scientific">Anguilla anguilla</name>
    <name type="common">European freshwater eel</name>
    <name type="synonym">Muraena anguilla</name>
    <dbReference type="NCBI Taxonomy" id="7936"/>
    <lineage>
        <taxon>Eukaryota</taxon>
        <taxon>Metazoa</taxon>
        <taxon>Chordata</taxon>
        <taxon>Craniata</taxon>
        <taxon>Vertebrata</taxon>
        <taxon>Euteleostomi</taxon>
        <taxon>Actinopterygii</taxon>
        <taxon>Neopterygii</taxon>
        <taxon>Teleostei</taxon>
        <taxon>Anguilliformes</taxon>
        <taxon>Anguillidae</taxon>
        <taxon>Anguilla</taxon>
    </lineage>
</organism>
<evidence type="ECO:0000256" key="1">
    <source>
        <dbReference type="SAM" id="Phobius"/>
    </source>
</evidence>
<sequence length="182" mass="21210">MPPSQHFTCAVHSKRNSPDPLSTHVQQYRSMWGRTNILHWLLNLISELTLRLSGTANNRHLALLDGTTFFFCLYNSYKNKKLKLFHCCSVSSPSFSLPPFHCCTEVVAILGKGEGLKVKKKKKKEKKSFRKRFSFFDQKNCKRTKYNTAITYKSSPSFCTFYTVFLLFFVAFRTFVFFKKAK</sequence>
<keyword evidence="1" id="KW-0472">Membrane</keyword>
<accession>A0A0E9X9C0</accession>
<reference evidence="2" key="1">
    <citation type="submission" date="2014-11" db="EMBL/GenBank/DDBJ databases">
        <authorList>
            <person name="Amaro Gonzalez C."/>
        </authorList>
    </citation>
    <scope>NUCLEOTIDE SEQUENCE</scope>
</reference>